<dbReference type="SUPFAM" id="SSF51182">
    <property type="entry name" value="RmlC-like cupins"/>
    <property type="match status" value="1"/>
</dbReference>
<evidence type="ECO:0000313" key="4">
    <source>
        <dbReference type="Proteomes" id="UP000239406"/>
    </source>
</evidence>
<dbReference type="AlphaFoldDB" id="A0A2S5T7N1"/>
<dbReference type="OrthoDB" id="512358at2"/>
<evidence type="ECO:0000313" key="3">
    <source>
        <dbReference type="EMBL" id="TCP07538.1"/>
    </source>
</evidence>
<dbReference type="EMBL" id="SLXF01000004">
    <property type="protein sequence ID" value="TCP07538.1"/>
    <property type="molecule type" value="Genomic_DNA"/>
</dbReference>
<dbReference type="Pfam" id="PF07883">
    <property type="entry name" value="Cupin_2"/>
    <property type="match status" value="1"/>
</dbReference>
<reference evidence="2 4" key="1">
    <citation type="submission" date="2018-02" db="EMBL/GenBank/DDBJ databases">
        <title>Reclassifiation of [Polyangium] brachysporum DSM 7029 as Guopingzhaonella breviflexa gen. nov., sp. nov., a member of the family Comamonadaceae.</title>
        <authorList>
            <person name="Tang B."/>
        </authorList>
    </citation>
    <scope>NUCLEOTIDE SEQUENCE [LARGE SCALE GENOMIC DNA]</scope>
    <source>
        <strain evidence="2 4">DSM 15344</strain>
    </source>
</reference>
<gene>
    <name evidence="2" type="ORF">C1702_03280</name>
    <name evidence="3" type="ORF">EV676_10493</name>
</gene>
<keyword evidence="4" id="KW-1185">Reference proteome</keyword>
<evidence type="ECO:0000259" key="1">
    <source>
        <dbReference type="Pfam" id="PF07883"/>
    </source>
</evidence>
<dbReference type="InterPro" id="IPR014710">
    <property type="entry name" value="RmlC-like_jellyroll"/>
</dbReference>
<dbReference type="Gene3D" id="2.60.120.10">
    <property type="entry name" value="Jelly Rolls"/>
    <property type="match status" value="1"/>
</dbReference>
<protein>
    <submittedName>
        <fullName evidence="3">Cupin superfamily protein</fullName>
    </submittedName>
</protein>
<feature type="domain" description="Cupin type-2" evidence="1">
    <location>
        <begin position="64"/>
        <end position="121"/>
    </location>
</feature>
<organism evidence="2 4">
    <name type="scientific">Caldimonas thermodepolymerans</name>
    <dbReference type="NCBI Taxonomy" id="215580"/>
    <lineage>
        <taxon>Bacteria</taxon>
        <taxon>Pseudomonadati</taxon>
        <taxon>Pseudomonadota</taxon>
        <taxon>Betaproteobacteria</taxon>
        <taxon>Burkholderiales</taxon>
        <taxon>Sphaerotilaceae</taxon>
        <taxon>Caldimonas</taxon>
    </lineage>
</organism>
<accession>A0A2S5T7N1</accession>
<dbReference type="Proteomes" id="UP000294772">
    <property type="component" value="Unassembled WGS sequence"/>
</dbReference>
<proteinExistence type="predicted"/>
<dbReference type="InterPro" id="IPR013096">
    <property type="entry name" value="Cupin_2"/>
</dbReference>
<sequence length="146" mass="15814">MIPDMTSLCNAKPFPEPFPVAGTLLHAGDAGDVTRLPPPVTPAVLEHLDGRVLGAYVVSTPDDAHSHLWEMHPAADEVLYLLAGELEVEHDDGQARGRTRLRAHEGLVMPRGVWHRLVVRQPGMLLALTTPRGTQLRPHAADAHAA</sequence>
<comment type="caution">
    <text evidence="2">The sequence shown here is derived from an EMBL/GenBank/DDBJ whole genome shotgun (WGS) entry which is preliminary data.</text>
</comment>
<dbReference type="Proteomes" id="UP000239406">
    <property type="component" value="Unassembled WGS sequence"/>
</dbReference>
<dbReference type="EMBL" id="PSNY01000003">
    <property type="protein sequence ID" value="PPE71000.1"/>
    <property type="molecule type" value="Genomic_DNA"/>
</dbReference>
<name>A0A2S5T7N1_9BURK</name>
<reference evidence="3 5" key="2">
    <citation type="submission" date="2019-03" db="EMBL/GenBank/DDBJ databases">
        <title>Genomic Encyclopedia of Type Strains, Phase IV (KMG-IV): sequencing the most valuable type-strain genomes for metagenomic binning, comparative biology and taxonomic classification.</title>
        <authorList>
            <person name="Goeker M."/>
        </authorList>
    </citation>
    <scope>NUCLEOTIDE SEQUENCE [LARGE SCALE GENOMIC DNA]</scope>
    <source>
        <strain evidence="3 5">DSM 15264</strain>
    </source>
</reference>
<evidence type="ECO:0000313" key="2">
    <source>
        <dbReference type="EMBL" id="PPE71000.1"/>
    </source>
</evidence>
<evidence type="ECO:0000313" key="5">
    <source>
        <dbReference type="Proteomes" id="UP000294772"/>
    </source>
</evidence>
<dbReference type="InterPro" id="IPR011051">
    <property type="entry name" value="RmlC_Cupin_sf"/>
</dbReference>